<dbReference type="OrthoDB" id="4294452at2759"/>
<evidence type="ECO:0000313" key="1">
    <source>
        <dbReference type="EMBL" id="KAJ5206904.1"/>
    </source>
</evidence>
<reference evidence="1" key="1">
    <citation type="submission" date="2022-11" db="EMBL/GenBank/DDBJ databases">
        <authorList>
            <person name="Petersen C."/>
        </authorList>
    </citation>
    <scope>NUCLEOTIDE SEQUENCE</scope>
    <source>
        <strain evidence="1">IBT 16849</strain>
    </source>
</reference>
<gene>
    <name evidence="1" type="ORF">N7472_003352</name>
</gene>
<organism evidence="1 2">
    <name type="scientific">Penicillium cf. griseofulvum</name>
    <dbReference type="NCBI Taxonomy" id="2972120"/>
    <lineage>
        <taxon>Eukaryota</taxon>
        <taxon>Fungi</taxon>
        <taxon>Dikarya</taxon>
        <taxon>Ascomycota</taxon>
        <taxon>Pezizomycotina</taxon>
        <taxon>Eurotiomycetes</taxon>
        <taxon>Eurotiomycetidae</taxon>
        <taxon>Eurotiales</taxon>
        <taxon>Aspergillaceae</taxon>
        <taxon>Penicillium</taxon>
    </lineage>
</organism>
<sequence>MCQRPSVSLDVKSAPNKYKMSDRSLKYMLCFIETVSSILERLILSNSELGDSLFEQLGDVARYVMFAEKLDRKYWNGISRCWYQKAADRNPDSGRI</sequence>
<reference evidence="1" key="2">
    <citation type="journal article" date="2023" name="IMA Fungus">
        <title>Comparative genomic study of the Penicillium genus elucidates a diverse pangenome and 15 lateral gene transfer events.</title>
        <authorList>
            <person name="Petersen C."/>
            <person name="Sorensen T."/>
            <person name="Nielsen M.R."/>
            <person name="Sondergaard T.E."/>
            <person name="Sorensen J.L."/>
            <person name="Fitzpatrick D.A."/>
            <person name="Frisvad J.C."/>
            <person name="Nielsen K.L."/>
        </authorList>
    </citation>
    <scope>NUCLEOTIDE SEQUENCE</scope>
    <source>
        <strain evidence="1">IBT 16849</strain>
    </source>
</reference>
<dbReference type="AlphaFoldDB" id="A0A9W9MT27"/>
<comment type="caution">
    <text evidence="1">The sequence shown here is derived from an EMBL/GenBank/DDBJ whole genome shotgun (WGS) entry which is preliminary data.</text>
</comment>
<keyword evidence="2" id="KW-1185">Reference proteome</keyword>
<proteinExistence type="predicted"/>
<dbReference type="Proteomes" id="UP001150879">
    <property type="component" value="Unassembled WGS sequence"/>
</dbReference>
<dbReference type="EMBL" id="JAPQKP010000002">
    <property type="protein sequence ID" value="KAJ5206904.1"/>
    <property type="molecule type" value="Genomic_DNA"/>
</dbReference>
<protein>
    <submittedName>
        <fullName evidence="1">Uncharacterized protein</fullName>
    </submittedName>
</protein>
<accession>A0A9W9MT27</accession>
<evidence type="ECO:0000313" key="2">
    <source>
        <dbReference type="Proteomes" id="UP001150879"/>
    </source>
</evidence>
<name>A0A9W9MT27_9EURO</name>